<proteinExistence type="inferred from homology"/>
<dbReference type="SMART" id="SM00382">
    <property type="entry name" value="AAA"/>
    <property type="match status" value="1"/>
</dbReference>
<dbReference type="GO" id="GO:0006281">
    <property type="term" value="P:DNA repair"/>
    <property type="evidence" value="ECO:0007669"/>
    <property type="project" value="TreeGrafter"/>
</dbReference>
<organism evidence="9 10">
    <name type="scientific">Candida maltosa (strain Xu316)</name>
    <name type="common">Yeast</name>
    <dbReference type="NCBI Taxonomy" id="1245528"/>
    <lineage>
        <taxon>Eukaryota</taxon>
        <taxon>Fungi</taxon>
        <taxon>Dikarya</taxon>
        <taxon>Ascomycota</taxon>
        <taxon>Saccharomycotina</taxon>
        <taxon>Pichiomycetes</taxon>
        <taxon>Debaryomycetaceae</taxon>
        <taxon>Candida/Lodderomyces clade</taxon>
        <taxon>Candida</taxon>
    </lineage>
</organism>
<dbReference type="InterPro" id="IPR047854">
    <property type="entry name" value="RFC_lid"/>
</dbReference>
<keyword evidence="5" id="KW-0067">ATP-binding</keyword>
<evidence type="ECO:0000256" key="4">
    <source>
        <dbReference type="ARBA" id="ARBA00022741"/>
    </source>
</evidence>
<evidence type="ECO:0000256" key="5">
    <source>
        <dbReference type="ARBA" id="ARBA00022840"/>
    </source>
</evidence>
<dbReference type="eggNOG" id="KOG0990">
    <property type="taxonomic scope" value="Eukaryota"/>
</dbReference>
<dbReference type="PANTHER" id="PTHR11669:SF9">
    <property type="entry name" value="REPLICATION FACTOR C SUBUNIT 5"/>
    <property type="match status" value="1"/>
</dbReference>
<dbReference type="SUPFAM" id="SSF48019">
    <property type="entry name" value="post-AAA+ oligomerization domain-like"/>
    <property type="match status" value="1"/>
</dbReference>
<keyword evidence="6" id="KW-0539">Nucleus</keyword>
<accession>M3IJ56</accession>
<comment type="similarity">
    <text evidence="2">Belongs to the activator 1 small subunits family.</text>
</comment>
<name>M3IJ56_CANMX</name>
<dbReference type="EMBL" id="AOGT01002017">
    <property type="protein sequence ID" value="EMG46416.1"/>
    <property type="molecule type" value="Genomic_DNA"/>
</dbReference>
<comment type="caution">
    <text evidence="9">The sequence shown here is derived from an EMBL/GenBank/DDBJ whole genome shotgun (WGS) entry which is preliminary data.</text>
</comment>
<dbReference type="InterPro" id="IPR008921">
    <property type="entry name" value="DNA_pol3_clamp-load_cplx_C"/>
</dbReference>
<dbReference type="GO" id="GO:0031389">
    <property type="term" value="C:Rad17 RFC-like complex"/>
    <property type="evidence" value="ECO:0007669"/>
    <property type="project" value="TreeGrafter"/>
</dbReference>
<dbReference type="SUPFAM" id="SSF52540">
    <property type="entry name" value="P-loop containing nucleoside triphosphate hydrolases"/>
    <property type="match status" value="1"/>
</dbReference>
<comment type="subcellular location">
    <subcellularLocation>
        <location evidence="1">Nucleus</location>
    </subcellularLocation>
</comment>
<evidence type="ECO:0000259" key="8">
    <source>
        <dbReference type="SMART" id="SM00382"/>
    </source>
</evidence>
<keyword evidence="3" id="KW-0235">DNA replication</keyword>
<dbReference type="FunFam" id="1.10.8.60:FF:000028">
    <property type="entry name" value="Replication factor C subunit 5"/>
    <property type="match status" value="1"/>
</dbReference>
<evidence type="ECO:0000256" key="6">
    <source>
        <dbReference type="ARBA" id="ARBA00023242"/>
    </source>
</evidence>
<dbReference type="HOGENOM" id="CLU_042324_2_1_1"/>
<reference evidence="9 10" key="1">
    <citation type="submission" date="2013-02" db="EMBL/GenBank/DDBJ databases">
        <title>Genome sequence of Candida maltosa Xu316, a potential industrial strain for xylitol and ethanol production.</title>
        <authorList>
            <person name="Yu J."/>
            <person name="Wang Q."/>
            <person name="Geng X."/>
            <person name="Bao W."/>
            <person name="He P."/>
            <person name="Cai J."/>
        </authorList>
    </citation>
    <scope>NUCLEOTIDE SEQUENCE [LARGE SCALE GENOMIC DNA]</scope>
    <source>
        <strain evidence="10">Xu316</strain>
    </source>
</reference>
<dbReference type="OMA" id="AEDNLPW"/>
<dbReference type="OrthoDB" id="4199794at2759"/>
<evidence type="ECO:0000313" key="10">
    <source>
        <dbReference type="Proteomes" id="UP000011777"/>
    </source>
</evidence>
<dbReference type="Proteomes" id="UP000011777">
    <property type="component" value="Unassembled WGS sequence"/>
</dbReference>
<dbReference type="Gene3D" id="1.20.272.10">
    <property type="match status" value="1"/>
</dbReference>
<dbReference type="Gene3D" id="3.40.50.300">
    <property type="entry name" value="P-loop containing nucleotide triphosphate hydrolases"/>
    <property type="match status" value="1"/>
</dbReference>
<dbReference type="FunFam" id="3.40.50.300:FF:000129">
    <property type="entry name" value="Replication factor C subunit 5"/>
    <property type="match status" value="1"/>
</dbReference>
<dbReference type="InterPro" id="IPR027417">
    <property type="entry name" value="P-loop_NTPase"/>
</dbReference>
<evidence type="ECO:0000256" key="3">
    <source>
        <dbReference type="ARBA" id="ARBA00022705"/>
    </source>
</evidence>
<dbReference type="GO" id="GO:0003689">
    <property type="term" value="F:DNA clamp loader activity"/>
    <property type="evidence" value="ECO:0007669"/>
    <property type="project" value="TreeGrafter"/>
</dbReference>
<dbReference type="GO" id="GO:0006271">
    <property type="term" value="P:DNA strand elongation involved in DNA replication"/>
    <property type="evidence" value="ECO:0007669"/>
    <property type="project" value="UniProtKB-ARBA"/>
</dbReference>
<dbReference type="GO" id="GO:0003677">
    <property type="term" value="F:DNA binding"/>
    <property type="evidence" value="ECO:0007669"/>
    <property type="project" value="InterPro"/>
</dbReference>
<dbReference type="InterPro" id="IPR003959">
    <property type="entry name" value="ATPase_AAA_core"/>
</dbReference>
<dbReference type="InterPro" id="IPR003593">
    <property type="entry name" value="AAA+_ATPase"/>
</dbReference>
<dbReference type="FunFam" id="1.20.272.10:FF:000004">
    <property type="entry name" value="Replication factor C subunit 5"/>
    <property type="match status" value="1"/>
</dbReference>
<evidence type="ECO:0000313" key="9">
    <source>
        <dbReference type="EMBL" id="EMG46416.1"/>
    </source>
</evidence>
<dbReference type="Pfam" id="PF00004">
    <property type="entry name" value="AAA"/>
    <property type="match status" value="1"/>
</dbReference>
<evidence type="ECO:0000256" key="1">
    <source>
        <dbReference type="ARBA" id="ARBA00004123"/>
    </source>
</evidence>
<dbReference type="AlphaFoldDB" id="M3IJ56"/>
<feature type="domain" description="AAA+ ATPase" evidence="8">
    <location>
        <begin position="40"/>
        <end position="181"/>
    </location>
</feature>
<dbReference type="GO" id="GO:0005524">
    <property type="term" value="F:ATP binding"/>
    <property type="evidence" value="ECO:0007669"/>
    <property type="project" value="UniProtKB-KW"/>
</dbReference>
<dbReference type="PANTHER" id="PTHR11669">
    <property type="entry name" value="REPLICATION FACTOR C / DNA POLYMERASE III GAMMA-TAU SUBUNIT"/>
    <property type="match status" value="1"/>
</dbReference>
<dbReference type="STRING" id="1245528.M3IJ56"/>
<protein>
    <recommendedName>
        <fullName evidence="7">Replication factor C subunit 3</fullName>
    </recommendedName>
</protein>
<dbReference type="Gene3D" id="1.10.8.60">
    <property type="match status" value="1"/>
</dbReference>
<gene>
    <name evidence="9" type="ORF">G210_3333</name>
</gene>
<evidence type="ECO:0000256" key="7">
    <source>
        <dbReference type="ARBA" id="ARBA00070184"/>
    </source>
</evidence>
<evidence type="ECO:0000256" key="2">
    <source>
        <dbReference type="ARBA" id="ARBA00005378"/>
    </source>
</evidence>
<keyword evidence="4" id="KW-0547">Nucleotide-binding</keyword>
<sequence length="344" mass="38666">MTDKKPDSLPVEKYRPTSLNEVKGQEEIVTTVRKFVTSGKLPHLLFYGPPGTGKTSTIIALAREIYGPNYKNMVLELNASDDRGIDVVRNQIKNFASTRQIFGMGSNSNGGSSMKGERLFKLIILDEADSMTNVAQNSLRRIIEKYIKNCRFCILANYSHKLNPALISRCTRFRFNPINEESIRERMKTVILKEKVEIEDDALDSLLTLSNGDMRRALNVLQACKAALGQDSVNNVIDIDMIYDCIGAPHPQDIENCLDSILKDDWTTSYLTLLKYKNVKGLALIDLITGFIELLGKYKLKSKTRLEILKNLSDIEYGISRGGNDKIQTSAIIGVIKDAMEFEK</sequence>
<dbReference type="GO" id="GO:0016887">
    <property type="term" value="F:ATP hydrolysis activity"/>
    <property type="evidence" value="ECO:0007669"/>
    <property type="project" value="InterPro"/>
</dbReference>
<dbReference type="GO" id="GO:0031390">
    <property type="term" value="C:Ctf18 RFC-like complex"/>
    <property type="evidence" value="ECO:0007669"/>
    <property type="project" value="TreeGrafter"/>
</dbReference>
<dbReference type="NCBIfam" id="NF001679">
    <property type="entry name" value="PRK00440.1"/>
    <property type="match status" value="1"/>
</dbReference>
<dbReference type="InterPro" id="IPR013748">
    <property type="entry name" value="Rep_factorC_C"/>
</dbReference>
<dbReference type="Pfam" id="PF08542">
    <property type="entry name" value="Rep_fac_C"/>
    <property type="match status" value="1"/>
</dbReference>
<dbReference type="CDD" id="cd18140">
    <property type="entry name" value="HLD_clamp_RFC"/>
    <property type="match status" value="1"/>
</dbReference>
<keyword evidence="10" id="KW-1185">Reference proteome</keyword>
<dbReference type="Pfam" id="PF25361">
    <property type="entry name" value="AAA_lid_RFC1"/>
    <property type="match status" value="1"/>
</dbReference>
<dbReference type="GO" id="GO:0031391">
    <property type="term" value="C:Elg1 RFC-like complex"/>
    <property type="evidence" value="ECO:0007669"/>
    <property type="project" value="TreeGrafter"/>
</dbReference>
<dbReference type="GO" id="GO:0005663">
    <property type="term" value="C:DNA replication factor C complex"/>
    <property type="evidence" value="ECO:0007669"/>
    <property type="project" value="TreeGrafter"/>
</dbReference>
<dbReference type="CDD" id="cd00009">
    <property type="entry name" value="AAA"/>
    <property type="match status" value="1"/>
</dbReference>
<dbReference type="InterPro" id="IPR050238">
    <property type="entry name" value="DNA_Rep/Repair_Clamp_Loader"/>
</dbReference>